<protein>
    <recommendedName>
        <fullName evidence="3">endo-1,3(4)-beta-glucanase</fullName>
        <ecNumber evidence="3">3.2.1.6</ecNumber>
    </recommendedName>
</protein>
<evidence type="ECO:0000256" key="6">
    <source>
        <dbReference type="SAM" id="SignalP"/>
    </source>
</evidence>
<keyword evidence="6" id="KW-0732">Signal</keyword>
<evidence type="ECO:0000313" key="8">
    <source>
        <dbReference type="EMBL" id="EPE06319.1"/>
    </source>
</evidence>
<dbReference type="EC" id="3.2.1.6" evidence="3"/>
<evidence type="ECO:0000256" key="5">
    <source>
        <dbReference type="ARBA" id="ARBA00023295"/>
    </source>
</evidence>
<gene>
    <name evidence="8" type="ORF">F503_02447</name>
</gene>
<proteinExistence type="inferred from homology"/>
<dbReference type="InterPro" id="IPR013320">
    <property type="entry name" value="ConA-like_dom_sf"/>
</dbReference>
<keyword evidence="9" id="KW-1185">Reference proteome</keyword>
<keyword evidence="4 8" id="KW-0378">Hydrolase</keyword>
<evidence type="ECO:0000313" key="9">
    <source>
        <dbReference type="Proteomes" id="UP000016923"/>
    </source>
</evidence>
<keyword evidence="5" id="KW-0326">Glycosidase</keyword>
<evidence type="ECO:0000259" key="7">
    <source>
        <dbReference type="PROSITE" id="PS51762"/>
    </source>
</evidence>
<dbReference type="HOGENOM" id="CLU_016972_1_1_1"/>
<evidence type="ECO:0000256" key="2">
    <source>
        <dbReference type="ARBA" id="ARBA00006865"/>
    </source>
</evidence>
<dbReference type="EMBL" id="KE148153">
    <property type="protein sequence ID" value="EPE06319.1"/>
    <property type="molecule type" value="Genomic_DNA"/>
</dbReference>
<evidence type="ECO:0000256" key="3">
    <source>
        <dbReference type="ARBA" id="ARBA00012599"/>
    </source>
</evidence>
<dbReference type="OMA" id="YVTEWAS"/>
<dbReference type="Gene3D" id="2.60.120.200">
    <property type="match status" value="1"/>
</dbReference>
<feature type="chain" id="PRO_5004518180" description="endo-1,3(4)-beta-glucanase" evidence="6">
    <location>
        <begin position="17"/>
        <end position="357"/>
    </location>
</feature>
<dbReference type="SUPFAM" id="SSF49899">
    <property type="entry name" value="Concanavalin A-like lectins/glucanases"/>
    <property type="match status" value="1"/>
</dbReference>
<dbReference type="GO" id="GO:0052861">
    <property type="term" value="F:endo-1,3(4)-beta-glucanase activity"/>
    <property type="evidence" value="ECO:0007669"/>
    <property type="project" value="UniProtKB-EC"/>
</dbReference>
<dbReference type="STRING" id="1262450.S3BYJ3"/>
<feature type="domain" description="GH16" evidence="7">
    <location>
        <begin position="25"/>
        <end position="285"/>
    </location>
</feature>
<comment type="catalytic activity">
    <reaction evidence="1">
        <text>Endohydrolysis of (1-&gt;3)- or (1-&gt;4)-linkages in beta-D-glucans when the glucose residue whose reducing group is involved in the linkage to be hydrolyzed is itself substituted at C-3.</text>
        <dbReference type="EC" id="3.2.1.6"/>
    </reaction>
</comment>
<dbReference type="PANTHER" id="PTHR10963">
    <property type="entry name" value="GLYCOSYL HYDROLASE-RELATED"/>
    <property type="match status" value="1"/>
</dbReference>
<dbReference type="PROSITE" id="PS51762">
    <property type="entry name" value="GH16_2"/>
    <property type="match status" value="1"/>
</dbReference>
<dbReference type="eggNOG" id="ENOG502QUM3">
    <property type="taxonomic scope" value="Eukaryota"/>
</dbReference>
<dbReference type="PANTHER" id="PTHR10963:SF24">
    <property type="entry name" value="GLYCOSIDASE C21B10.07-RELATED"/>
    <property type="match status" value="1"/>
</dbReference>
<dbReference type="InterPro" id="IPR000757">
    <property type="entry name" value="Beta-glucanase-like"/>
</dbReference>
<comment type="similarity">
    <text evidence="2">Belongs to the glycosyl hydrolase 16 family.</text>
</comment>
<name>S3BYJ3_OPHP1</name>
<dbReference type="Proteomes" id="UP000016923">
    <property type="component" value="Unassembled WGS sequence"/>
</dbReference>
<feature type="signal peptide" evidence="6">
    <location>
        <begin position="1"/>
        <end position="16"/>
    </location>
</feature>
<dbReference type="Pfam" id="PF26113">
    <property type="entry name" value="GH16_XgeA"/>
    <property type="match status" value="1"/>
</dbReference>
<accession>S3BYJ3</accession>
<sequence length="357" mass="37761">MKSTLAFASLLAAAQATTYTVKDTFDRTNFFNSESFTFFDEADPTNGFVDYVDSTTASSAGLAGYMNNMVYLGVDYRTANPTGGRRSTRISSTNTYDKGLFIADITHMPVGCGVWPAFWTFGPNWPSSGEIDIIEGVNSQATDAVTLHTSAGCTMTKTGSQSDTVFSTGESSVDCGADGGSTGCSLATTDTNAYGAGFNANGGGVYAMELSSDAISVWFFARNSTMATNLAVGGSAAAAPNTADFGTPVARFSGCDIDSHFKQQQIIFDTTFCGDWAGQQSIWSSDATCAPKADTCNDYILNNGADLVDAYWLINSVRVYDASSSYKRDGAHVAPFSARRSASIPKREGLVPQPFMA</sequence>
<reference evidence="8 9" key="1">
    <citation type="journal article" date="2013" name="BMC Genomics">
        <title>The genome and transcriptome of the pine saprophyte Ophiostoma piceae, and a comparison with the bark beetle-associated pine pathogen Grosmannia clavigera.</title>
        <authorList>
            <person name="Haridas S."/>
            <person name="Wang Y."/>
            <person name="Lim L."/>
            <person name="Massoumi Alamouti S."/>
            <person name="Jackman S."/>
            <person name="Docking R."/>
            <person name="Robertson G."/>
            <person name="Birol I."/>
            <person name="Bohlmann J."/>
            <person name="Breuil C."/>
        </authorList>
    </citation>
    <scope>NUCLEOTIDE SEQUENCE [LARGE SCALE GENOMIC DNA]</scope>
    <source>
        <strain evidence="8 9">UAMH 11346</strain>
    </source>
</reference>
<dbReference type="OrthoDB" id="192832at2759"/>
<dbReference type="AlphaFoldDB" id="S3BYJ3"/>
<evidence type="ECO:0000256" key="4">
    <source>
        <dbReference type="ARBA" id="ARBA00022801"/>
    </source>
</evidence>
<dbReference type="GO" id="GO:0009251">
    <property type="term" value="P:glucan catabolic process"/>
    <property type="evidence" value="ECO:0007669"/>
    <property type="project" value="TreeGrafter"/>
</dbReference>
<dbReference type="CDD" id="cd02181">
    <property type="entry name" value="GH16_fungal_Lam16A_glucanase"/>
    <property type="match status" value="1"/>
</dbReference>
<dbReference type="InterPro" id="IPR050546">
    <property type="entry name" value="Glycosyl_Hydrlase_16"/>
</dbReference>
<organism evidence="8 9">
    <name type="scientific">Ophiostoma piceae (strain UAMH 11346)</name>
    <name type="common">Sap stain fungus</name>
    <dbReference type="NCBI Taxonomy" id="1262450"/>
    <lineage>
        <taxon>Eukaryota</taxon>
        <taxon>Fungi</taxon>
        <taxon>Dikarya</taxon>
        <taxon>Ascomycota</taxon>
        <taxon>Pezizomycotina</taxon>
        <taxon>Sordariomycetes</taxon>
        <taxon>Sordariomycetidae</taxon>
        <taxon>Ophiostomatales</taxon>
        <taxon>Ophiostomataceae</taxon>
        <taxon>Ophiostoma</taxon>
    </lineage>
</organism>
<dbReference type="FunFam" id="2.60.120.200:FF:000114">
    <property type="entry name" value="Probable endo-1,3(4)-beta-glucanase NFIA_089530"/>
    <property type="match status" value="1"/>
</dbReference>
<evidence type="ECO:0000256" key="1">
    <source>
        <dbReference type="ARBA" id="ARBA00000124"/>
    </source>
</evidence>
<dbReference type="VEuPathDB" id="FungiDB:F503_02447"/>